<dbReference type="EMBL" id="JAMTCS010000009">
    <property type="protein sequence ID" value="MCP2265736.1"/>
    <property type="molecule type" value="Genomic_DNA"/>
</dbReference>
<feature type="region of interest" description="Disordered" evidence="1">
    <location>
        <begin position="1"/>
        <end position="132"/>
    </location>
</feature>
<dbReference type="Proteomes" id="UP001139493">
    <property type="component" value="Unassembled WGS sequence"/>
</dbReference>
<evidence type="ECO:0000256" key="1">
    <source>
        <dbReference type="SAM" id="MobiDB-lite"/>
    </source>
</evidence>
<feature type="compositionally biased region" description="Low complexity" evidence="1">
    <location>
        <begin position="7"/>
        <end position="26"/>
    </location>
</feature>
<keyword evidence="2" id="KW-0812">Transmembrane</keyword>
<evidence type="ECO:0000256" key="2">
    <source>
        <dbReference type="SAM" id="Phobius"/>
    </source>
</evidence>
<reference evidence="3" key="1">
    <citation type="submission" date="2022-06" db="EMBL/GenBank/DDBJ databases">
        <title>Genomic Encyclopedia of Archaeal and Bacterial Type Strains, Phase II (KMG-II): from individual species to whole genera.</title>
        <authorList>
            <person name="Goeker M."/>
        </authorList>
    </citation>
    <scope>NUCLEOTIDE SEQUENCE</scope>
    <source>
        <strain evidence="3">DSM 26652</strain>
    </source>
</reference>
<keyword evidence="2" id="KW-1133">Transmembrane helix</keyword>
<gene>
    <name evidence="3" type="ORF">APR03_003094</name>
</gene>
<proteinExistence type="predicted"/>
<keyword evidence="4" id="KW-1185">Reference proteome</keyword>
<evidence type="ECO:0000313" key="4">
    <source>
        <dbReference type="Proteomes" id="UP001139493"/>
    </source>
</evidence>
<dbReference type="RefSeq" id="WP_253837071.1">
    <property type="nucleotide sequence ID" value="NZ_JAMTCS010000009.1"/>
</dbReference>
<name>A0A9X2GAS0_9MICO</name>
<feature type="transmembrane region" description="Helical" evidence="2">
    <location>
        <begin position="161"/>
        <end position="182"/>
    </location>
</feature>
<organism evidence="3 4">
    <name type="scientific">Promicromonospora thailandica</name>
    <dbReference type="NCBI Taxonomy" id="765201"/>
    <lineage>
        <taxon>Bacteria</taxon>
        <taxon>Bacillati</taxon>
        <taxon>Actinomycetota</taxon>
        <taxon>Actinomycetes</taxon>
        <taxon>Micrococcales</taxon>
        <taxon>Promicromonosporaceae</taxon>
        <taxon>Promicromonospora</taxon>
    </lineage>
</organism>
<comment type="caution">
    <text evidence="3">The sequence shown here is derived from an EMBL/GenBank/DDBJ whole genome shotgun (WGS) entry which is preliminary data.</text>
</comment>
<keyword evidence="2" id="KW-0472">Membrane</keyword>
<feature type="compositionally biased region" description="Low complexity" evidence="1">
    <location>
        <begin position="116"/>
        <end position="132"/>
    </location>
</feature>
<feature type="transmembrane region" description="Helical" evidence="2">
    <location>
        <begin position="231"/>
        <end position="252"/>
    </location>
</feature>
<feature type="compositionally biased region" description="Basic and acidic residues" evidence="1">
    <location>
        <begin position="35"/>
        <end position="45"/>
    </location>
</feature>
<evidence type="ECO:0000313" key="3">
    <source>
        <dbReference type="EMBL" id="MCP2265736.1"/>
    </source>
</evidence>
<dbReference type="AlphaFoldDB" id="A0A9X2GAS0"/>
<feature type="transmembrane region" description="Helical" evidence="2">
    <location>
        <begin position="188"/>
        <end position="210"/>
    </location>
</feature>
<sequence length="615" mass="64388">MSTEKTSPAPAGRPADDAPASAPGTPSEATSRAGSDTRPDTRPDTMLDAVLGAVPDDRLEGPGEESDEVPPHGSADDQGDRSAPLPEETSAGVPADIPADLSGHVTGDAPSGAAGGATETTVEAPDNPAGTAVVPAPAARPLTAALLNLSGLGLGYLHLRAWVRLVVALAATSGLVWVALPIGREPIAVWWALGYLGALLLFAVDGALLARRRVRRVAEPTPPRTVWSPRAARRVAWATLAVVPLLATAYVVTQNEVLEQYLAHDLVQAQEDLDAAGTVFPPYEKLYDNAYATYVRTTTEHPGSRAAERVPGLVEDLYDQAKGTGPCNAVAAVRHFAEDGVAGPLRATAQDELPKALSECGLLSTKQGVFATARPMLDELLAEHPTSDPAQELPGELAAWRDDVIAGLGRMGGCTDTRRAAESTAYLAGFDSAEVSALADKARAKVPAGLVKCAVRMFEGEQHTTALTNLDAVADSYPRSDQAEYAERLAIAVGIASVDPDAGVKLPARDEPDGTVTITYYNYSPEPFELVYSGPATGSVQIDACDDCEPVTRDGDAPVCSGYSLTHPSTTVTLPAGTYLTATRHDGVVAGWYEEGVTKETFTASGSFCTWTYER</sequence>
<protein>
    <submittedName>
        <fullName evidence="3">Uncharacterized protein</fullName>
    </submittedName>
</protein>
<accession>A0A9X2GAS0</accession>